<dbReference type="InterPro" id="IPR044751">
    <property type="entry name" value="Ion_transp-like_CBS"/>
</dbReference>
<feature type="domain" description="CBS" evidence="8">
    <location>
        <begin position="153"/>
        <end position="213"/>
    </location>
</feature>
<dbReference type="Proteomes" id="UP000260363">
    <property type="component" value="Chromosome"/>
</dbReference>
<dbReference type="GeneID" id="1246069"/>
<dbReference type="OMA" id="ERRHMAL"/>
<dbReference type="AlphaFoldDB" id="A0A069ZYP1"/>
<dbReference type="CDD" id="cd04590">
    <property type="entry name" value="CBS_pair_CorC_HlyC_assoc"/>
    <property type="match status" value="1"/>
</dbReference>
<evidence type="ECO:0000313" key="9">
    <source>
        <dbReference type="EMBL" id="AJR10774.1"/>
    </source>
</evidence>
<name>A0A069ZYP1_CHLMR</name>
<comment type="similarity">
    <text evidence="2">Belongs to the UPF0053 family.</text>
</comment>
<keyword evidence="5 6" id="KW-0129">CBS domain</keyword>
<dbReference type="Pfam" id="PF03471">
    <property type="entry name" value="CorC_HlyC"/>
    <property type="match status" value="1"/>
</dbReference>
<dbReference type="KEGG" id="cmx:DNC_03575"/>
<keyword evidence="3" id="KW-1003">Cell membrane</keyword>
<sequence>MLYILLATIILFLFLGSAINRRVTTLAYGTDGIPVPPSSSRLLPLLCLLYGILGAPIYQYINTFFSIPLPIFWGTFLFLILVACKFLPSFYGCSKNWWGSQIPISTVKALEKCLMGLKKSSSTTIPQLPAPTPSNELSANISCLEDMIAREIMTPKADIFALPSEIPISQAFPLIIDEGYSRVPLFTKNIDDITGMVLVKDLLPVYYKDPHTTQPLSSIAYPPLYTPEIRRVSLLLQEFRQKRCHLAIVVNEYGFTEGLVSMEDIVEEIFGEIADEYDDQEDVHYKKVGNAWIVDGRMNISDAEEYFGLRIAHESSYDTLGGYVFHKLGAVPEKGMKIYYEDFAIDILSCSDRSVEKMKITPRKRKPLSRNNRF</sequence>
<evidence type="ECO:0000259" key="8">
    <source>
        <dbReference type="PROSITE" id="PS51371"/>
    </source>
</evidence>
<dbReference type="InterPro" id="IPR036318">
    <property type="entry name" value="FAD-bd_PCMH-like_sf"/>
</dbReference>
<evidence type="ECO:0000256" key="1">
    <source>
        <dbReference type="ARBA" id="ARBA00004651"/>
    </source>
</evidence>
<dbReference type="PANTHER" id="PTHR22777:SF32">
    <property type="entry name" value="UPF0053 INNER MEMBRANE PROTEIN YFJD"/>
    <property type="match status" value="1"/>
</dbReference>
<dbReference type="GO" id="GO:0005886">
    <property type="term" value="C:plasma membrane"/>
    <property type="evidence" value="ECO:0007669"/>
    <property type="project" value="UniProtKB-SubCell"/>
</dbReference>
<dbReference type="PATRIC" id="fig|83560.10.peg.723"/>
<keyword evidence="7" id="KW-0812">Transmembrane</keyword>
<dbReference type="KEGG" id="cmm:NC80_03550"/>
<feature type="domain" description="CBS" evidence="8">
    <location>
        <begin position="216"/>
        <end position="276"/>
    </location>
</feature>
<dbReference type="FunFam" id="3.10.580.10:FF:000002">
    <property type="entry name" value="Magnesium/cobalt efflux protein CorC"/>
    <property type="match status" value="1"/>
</dbReference>
<keyword evidence="7" id="KW-0472">Membrane</keyword>
<feature type="transmembrane region" description="Helical" evidence="7">
    <location>
        <begin position="42"/>
        <end position="59"/>
    </location>
</feature>
<dbReference type="EMBL" id="CP007217">
    <property type="protein sequence ID" value="AJR10774.1"/>
    <property type="molecule type" value="Genomic_DNA"/>
</dbReference>
<dbReference type="PROSITE" id="PS51371">
    <property type="entry name" value="CBS"/>
    <property type="match status" value="2"/>
</dbReference>
<proteinExistence type="inferred from homology"/>
<dbReference type="Pfam" id="PF00571">
    <property type="entry name" value="CBS"/>
    <property type="match status" value="2"/>
</dbReference>
<gene>
    <name evidence="9" type="ORF">BD36_03765</name>
</gene>
<dbReference type="Gene3D" id="3.30.465.10">
    <property type="match status" value="1"/>
</dbReference>
<accession>A0A069ZYP1</accession>
<dbReference type="PANTHER" id="PTHR22777">
    <property type="entry name" value="HEMOLYSIN-RELATED"/>
    <property type="match status" value="1"/>
</dbReference>
<dbReference type="InterPro" id="IPR000644">
    <property type="entry name" value="CBS_dom"/>
</dbReference>
<evidence type="ECO:0000256" key="6">
    <source>
        <dbReference type="PROSITE-ProRule" id="PRU00703"/>
    </source>
</evidence>
<dbReference type="GO" id="GO:0050660">
    <property type="term" value="F:flavin adenine dinucleotide binding"/>
    <property type="evidence" value="ECO:0007669"/>
    <property type="project" value="InterPro"/>
</dbReference>
<dbReference type="STRING" id="83560.NC80_03550"/>
<dbReference type="Gene3D" id="3.10.580.10">
    <property type="entry name" value="CBS-domain"/>
    <property type="match status" value="1"/>
</dbReference>
<evidence type="ECO:0000256" key="5">
    <source>
        <dbReference type="ARBA" id="ARBA00023122"/>
    </source>
</evidence>
<dbReference type="InterPro" id="IPR046342">
    <property type="entry name" value="CBS_dom_sf"/>
</dbReference>
<dbReference type="SUPFAM" id="SSF56176">
    <property type="entry name" value="FAD-binding/transporter-associated domain-like"/>
    <property type="match status" value="1"/>
</dbReference>
<dbReference type="SMART" id="SM01091">
    <property type="entry name" value="CorC_HlyC"/>
    <property type="match status" value="1"/>
</dbReference>
<evidence type="ECO:0000256" key="4">
    <source>
        <dbReference type="ARBA" id="ARBA00022737"/>
    </source>
</evidence>
<feature type="transmembrane region" description="Helical" evidence="7">
    <location>
        <begin position="71"/>
        <end position="91"/>
    </location>
</feature>
<keyword evidence="4" id="KW-0677">Repeat</keyword>
<evidence type="ECO:0000256" key="7">
    <source>
        <dbReference type="SAM" id="Phobius"/>
    </source>
</evidence>
<evidence type="ECO:0000256" key="2">
    <source>
        <dbReference type="ARBA" id="ARBA00006337"/>
    </source>
</evidence>
<keyword evidence="7" id="KW-1133">Transmembrane helix</keyword>
<evidence type="ECO:0000313" key="10">
    <source>
        <dbReference type="Proteomes" id="UP000260363"/>
    </source>
</evidence>
<protein>
    <recommendedName>
        <fullName evidence="8">CBS domain-containing protein</fullName>
    </recommendedName>
</protein>
<evidence type="ECO:0000256" key="3">
    <source>
        <dbReference type="ARBA" id="ARBA00022475"/>
    </source>
</evidence>
<comment type="subcellular location">
    <subcellularLocation>
        <location evidence="1">Cell membrane</location>
        <topology evidence="1">Multi-pass membrane protein</topology>
    </subcellularLocation>
</comment>
<dbReference type="KEGG" id="cmg:NC81_03570"/>
<dbReference type="SUPFAM" id="SSF54631">
    <property type="entry name" value="CBS-domain pair"/>
    <property type="match status" value="1"/>
</dbReference>
<organism evidence="9 10">
    <name type="scientific">Chlamydia muridarum</name>
    <dbReference type="NCBI Taxonomy" id="83560"/>
    <lineage>
        <taxon>Bacteria</taxon>
        <taxon>Pseudomonadati</taxon>
        <taxon>Chlamydiota</taxon>
        <taxon>Chlamydiia</taxon>
        <taxon>Chlamydiales</taxon>
        <taxon>Chlamydiaceae</taxon>
        <taxon>Chlamydia/Chlamydophila group</taxon>
        <taxon>Chlamydia</taxon>
    </lineage>
</organism>
<dbReference type="RefSeq" id="WP_010231280.1">
    <property type="nucleotide sequence ID" value="NZ_CP007217.1"/>
</dbReference>
<reference evidence="9 10" key="1">
    <citation type="submission" date="2014-02" db="EMBL/GenBank/DDBJ databases">
        <authorList>
            <person name="Chen C."/>
            <person name="Conrad T.A."/>
            <person name="Zhou Z."/>
            <person name="Lai Z."/>
            <person name="Zhong G."/>
        </authorList>
    </citation>
    <scope>NUCLEOTIDE SEQUENCE [LARGE SCALE GENOMIC DNA]</scope>
    <source>
        <strain evidence="9 10">Nigg3-28</strain>
    </source>
</reference>
<dbReference type="InterPro" id="IPR016169">
    <property type="entry name" value="FAD-bd_PCMH_sub2"/>
</dbReference>
<dbReference type="InterPro" id="IPR005170">
    <property type="entry name" value="Transptr-assoc_dom"/>
</dbReference>